<dbReference type="AlphaFoldDB" id="Q2HDA8"/>
<accession>Q2HDA8</accession>
<reference evidence="2" key="1">
    <citation type="journal article" date="2015" name="Genome Announc.">
        <title>Draft genome sequence of the cellulolytic fungus Chaetomium globosum.</title>
        <authorList>
            <person name="Cuomo C.A."/>
            <person name="Untereiner W.A."/>
            <person name="Ma L.-J."/>
            <person name="Grabherr M."/>
            <person name="Birren B.W."/>
        </authorList>
    </citation>
    <scope>NUCLEOTIDE SEQUENCE [LARGE SCALE GENOMIC DNA]</scope>
    <source>
        <strain evidence="2">ATCC 6205 / CBS 148.51 / DSM 1962 / NBRC 6347 / NRRL 1970</strain>
    </source>
</reference>
<protein>
    <recommendedName>
        <fullName evidence="3">Cytochrome c oxidase assembly factor 3</fullName>
    </recommendedName>
</protein>
<dbReference type="HOGENOM" id="CLU_2885577_0_0_1"/>
<dbReference type="RefSeq" id="XP_001221017.1">
    <property type="nucleotide sequence ID" value="XM_001221016.1"/>
</dbReference>
<evidence type="ECO:0000313" key="1">
    <source>
        <dbReference type="EMBL" id="EAQ93561.1"/>
    </source>
</evidence>
<evidence type="ECO:0008006" key="3">
    <source>
        <dbReference type="Google" id="ProtNLM"/>
    </source>
</evidence>
<dbReference type="InParanoid" id="Q2HDA8"/>
<sequence>MVLSRSSYYDNRNRQSAALIRARRPYLVKNAVVGLSISAFAIGICTAAPRLPALQLVASPSSG</sequence>
<name>Q2HDA8_CHAGB</name>
<keyword evidence="2" id="KW-1185">Reference proteome</keyword>
<gene>
    <name evidence="1" type="ORF">CHGG_01796</name>
</gene>
<dbReference type="GeneID" id="4386590"/>
<proteinExistence type="predicted"/>
<dbReference type="OrthoDB" id="10018333at2759"/>
<dbReference type="EMBL" id="CH408029">
    <property type="protein sequence ID" value="EAQ93561.1"/>
    <property type="molecule type" value="Genomic_DNA"/>
</dbReference>
<organism evidence="1 2">
    <name type="scientific">Chaetomium globosum (strain ATCC 6205 / CBS 148.51 / DSM 1962 / NBRC 6347 / NRRL 1970)</name>
    <name type="common">Soil fungus</name>
    <dbReference type="NCBI Taxonomy" id="306901"/>
    <lineage>
        <taxon>Eukaryota</taxon>
        <taxon>Fungi</taxon>
        <taxon>Dikarya</taxon>
        <taxon>Ascomycota</taxon>
        <taxon>Pezizomycotina</taxon>
        <taxon>Sordariomycetes</taxon>
        <taxon>Sordariomycetidae</taxon>
        <taxon>Sordariales</taxon>
        <taxon>Chaetomiaceae</taxon>
        <taxon>Chaetomium</taxon>
    </lineage>
</organism>
<evidence type="ECO:0000313" key="2">
    <source>
        <dbReference type="Proteomes" id="UP000001056"/>
    </source>
</evidence>
<dbReference type="Proteomes" id="UP000001056">
    <property type="component" value="Unassembled WGS sequence"/>
</dbReference>
<dbReference type="VEuPathDB" id="FungiDB:CHGG_01796"/>
<dbReference type="OMA" id="CIGVCAC"/>